<comment type="similarity">
    <text evidence="3">Belongs to the ATP-dependent AMP-binding enzyme family.</text>
</comment>
<dbReference type="EMBL" id="JARQZJ010000011">
    <property type="protein sequence ID" value="KAK9872491.1"/>
    <property type="molecule type" value="Genomic_DNA"/>
</dbReference>
<name>A0AAW1TXR1_9CUCU</name>
<dbReference type="Pfam" id="PF13193">
    <property type="entry name" value="AMP-binding_C"/>
    <property type="match status" value="1"/>
</dbReference>
<proteinExistence type="inferred from homology"/>
<accession>A0AAW1TXR1</accession>
<keyword evidence="7" id="KW-0547">Nucleotide-binding</keyword>
<evidence type="ECO:0000256" key="1">
    <source>
        <dbReference type="ARBA" id="ARBA00001946"/>
    </source>
</evidence>
<dbReference type="EC" id="1.13.12.7" evidence="4"/>
<protein>
    <recommendedName>
        <fullName evidence="5">Luciferin 4-monooxygenase</fullName>
        <ecNumber evidence="4">1.13.12.7</ecNumber>
    </recommendedName>
</protein>
<evidence type="ECO:0000256" key="11">
    <source>
        <dbReference type="ARBA" id="ARBA00023033"/>
    </source>
</evidence>
<evidence type="ECO:0000259" key="16">
    <source>
        <dbReference type="Pfam" id="PF00501"/>
    </source>
</evidence>
<dbReference type="InterPro" id="IPR025110">
    <property type="entry name" value="AMP-bd_C"/>
</dbReference>
<sequence>MHQYCSMFEIPKQIVVQGLPSLKPIEEISTGEIIYRSLLSHNENHPALINGTTRDCLTYPDLLSKTCSLAEALRHAGYGQGTTILISSKNHLQFLVPIISALYIGATATAMNPSYTYYELEHLINISKPNIVFCSKEILEKYIAIKSKFSFIERIIVIDSPFSTLKADCLDDFIGRNIKSIVTRITTTPVNTREQVAFIMYSSGTTGLPKGVMMTHRNINAVFNTMQDPRMMHQDFRSLCVPPFFHAYGLLSTLSALSINKLTVFMTEFDPKVFLQSIQDYKLTRLFLPPAIVVFMAKSALVLQYDLSSIKETLCGAAPLKKSTEEELKRRLNVEELRQGYGMTETSFAVTINGLGVHSSKPGSAGKVVPYTRIGIRDLNTGEFAGPNTLGEICIKGELVMKGYCGDPEATKNAFSDDGWLLTGDVGYYDEDGDFYITDRLKELIKYKGFQVPPAEIEALLLTHPDIIDCGVVGIEDPRAGEIPIAFVVKAENSYLTEKDVRKFVKGKLSPEKWLRGGVIFLEEIPKNPTGKVLRRELRKMVTQFKSKL</sequence>
<keyword evidence="8" id="KW-0067">ATP-binding</keyword>
<dbReference type="GO" id="GO:0004497">
    <property type="term" value="F:monooxygenase activity"/>
    <property type="evidence" value="ECO:0007669"/>
    <property type="project" value="UniProtKB-KW"/>
</dbReference>
<comment type="catalytic activity">
    <reaction evidence="15">
        <text>firefly D-luciferin + ATP + O2 = firefly oxyluciferin + hnu + AMP + CO2 + diphosphate</text>
        <dbReference type="Rhea" id="RHEA:10732"/>
        <dbReference type="ChEBI" id="CHEBI:15379"/>
        <dbReference type="ChEBI" id="CHEBI:16526"/>
        <dbReference type="ChEBI" id="CHEBI:16792"/>
        <dbReference type="ChEBI" id="CHEBI:30212"/>
        <dbReference type="ChEBI" id="CHEBI:30616"/>
        <dbReference type="ChEBI" id="CHEBI:33019"/>
        <dbReference type="ChEBI" id="CHEBI:58038"/>
        <dbReference type="ChEBI" id="CHEBI:456215"/>
        <dbReference type="EC" id="1.13.12.7"/>
    </reaction>
</comment>
<dbReference type="InterPro" id="IPR020845">
    <property type="entry name" value="AMP-binding_CS"/>
</dbReference>
<keyword evidence="6" id="KW-0479">Metal-binding</keyword>
<evidence type="ECO:0000313" key="18">
    <source>
        <dbReference type="EMBL" id="KAK9872491.1"/>
    </source>
</evidence>
<keyword evidence="14" id="KW-0599">Photoprotein</keyword>
<dbReference type="InterPro" id="IPR000873">
    <property type="entry name" value="AMP-dep_synth/lig_dom"/>
</dbReference>
<evidence type="ECO:0000256" key="3">
    <source>
        <dbReference type="ARBA" id="ARBA00006432"/>
    </source>
</evidence>
<keyword evidence="9" id="KW-0460">Magnesium</keyword>
<gene>
    <name evidence="18" type="ORF">WA026_017958</name>
</gene>
<dbReference type="PROSITE" id="PS00455">
    <property type="entry name" value="AMP_BINDING"/>
    <property type="match status" value="1"/>
</dbReference>
<evidence type="ECO:0000256" key="5">
    <source>
        <dbReference type="ARBA" id="ARBA00019043"/>
    </source>
</evidence>
<evidence type="ECO:0000256" key="10">
    <source>
        <dbReference type="ARBA" id="ARBA00023002"/>
    </source>
</evidence>
<evidence type="ECO:0000256" key="8">
    <source>
        <dbReference type="ARBA" id="ARBA00022840"/>
    </source>
</evidence>
<evidence type="ECO:0000256" key="2">
    <source>
        <dbReference type="ARBA" id="ARBA00004275"/>
    </source>
</evidence>
<dbReference type="Gene3D" id="2.30.38.10">
    <property type="entry name" value="Luciferase, Domain 3"/>
    <property type="match status" value="1"/>
</dbReference>
<dbReference type="InterPro" id="IPR045851">
    <property type="entry name" value="AMP-bd_C_sf"/>
</dbReference>
<dbReference type="FunFam" id="3.30.300.30:FF:000007">
    <property type="entry name" value="4-coumarate--CoA ligase 2"/>
    <property type="match status" value="1"/>
</dbReference>
<dbReference type="SUPFAM" id="SSF56801">
    <property type="entry name" value="Acetyl-CoA synthetase-like"/>
    <property type="match status" value="1"/>
</dbReference>
<dbReference type="PANTHER" id="PTHR24096:SF423">
    <property type="entry name" value="GM05240P"/>
    <property type="match status" value="1"/>
</dbReference>
<keyword evidence="10" id="KW-0560">Oxidoreductase</keyword>
<reference evidence="18 19" key="1">
    <citation type="submission" date="2023-03" db="EMBL/GenBank/DDBJ databases">
        <title>Genome insight into feeding habits of ladybird beetles.</title>
        <authorList>
            <person name="Li H.-S."/>
            <person name="Huang Y.-H."/>
            <person name="Pang H."/>
        </authorList>
    </citation>
    <scope>NUCLEOTIDE SEQUENCE [LARGE SCALE GENOMIC DNA]</scope>
    <source>
        <strain evidence="18">SYSU_2023b</strain>
        <tissue evidence="18">Whole body</tissue>
    </source>
</reference>
<evidence type="ECO:0000256" key="9">
    <source>
        <dbReference type="ARBA" id="ARBA00022842"/>
    </source>
</evidence>
<keyword evidence="19" id="KW-1185">Reference proteome</keyword>
<dbReference type="PANTHER" id="PTHR24096">
    <property type="entry name" value="LONG-CHAIN-FATTY-ACID--COA LIGASE"/>
    <property type="match status" value="1"/>
</dbReference>
<evidence type="ECO:0000256" key="4">
    <source>
        <dbReference type="ARBA" id="ARBA00012532"/>
    </source>
</evidence>
<comment type="cofactor">
    <cofactor evidence="1">
        <name>Mg(2+)</name>
        <dbReference type="ChEBI" id="CHEBI:18420"/>
    </cofactor>
</comment>
<evidence type="ECO:0000256" key="13">
    <source>
        <dbReference type="ARBA" id="ARBA00023223"/>
    </source>
</evidence>
<dbReference type="GO" id="GO:0008218">
    <property type="term" value="P:bioluminescence"/>
    <property type="evidence" value="ECO:0007669"/>
    <property type="project" value="UniProtKB-KW"/>
</dbReference>
<keyword evidence="11" id="KW-0503">Monooxygenase</keyword>
<dbReference type="GO" id="GO:0005524">
    <property type="term" value="F:ATP binding"/>
    <property type="evidence" value="ECO:0007669"/>
    <property type="project" value="UniProtKB-KW"/>
</dbReference>
<evidence type="ECO:0000256" key="12">
    <source>
        <dbReference type="ARBA" id="ARBA00023140"/>
    </source>
</evidence>
<dbReference type="Proteomes" id="UP001431783">
    <property type="component" value="Unassembled WGS sequence"/>
</dbReference>
<keyword evidence="13" id="KW-0455">Luminescence</keyword>
<evidence type="ECO:0000256" key="14">
    <source>
        <dbReference type="ARBA" id="ARBA00023262"/>
    </source>
</evidence>
<dbReference type="GO" id="GO:0016405">
    <property type="term" value="F:CoA-ligase activity"/>
    <property type="evidence" value="ECO:0007669"/>
    <property type="project" value="TreeGrafter"/>
</dbReference>
<comment type="caution">
    <text evidence="18">The sequence shown here is derived from an EMBL/GenBank/DDBJ whole genome shotgun (WGS) entry which is preliminary data.</text>
</comment>
<keyword evidence="12" id="KW-0576">Peroxisome</keyword>
<dbReference type="GO" id="GO:0005777">
    <property type="term" value="C:peroxisome"/>
    <property type="evidence" value="ECO:0007669"/>
    <property type="project" value="UniProtKB-SubCell"/>
</dbReference>
<evidence type="ECO:0000259" key="17">
    <source>
        <dbReference type="Pfam" id="PF13193"/>
    </source>
</evidence>
<comment type="subcellular location">
    <subcellularLocation>
        <location evidence="2">Peroxisome</location>
    </subcellularLocation>
</comment>
<organism evidence="18 19">
    <name type="scientific">Henosepilachna vigintioctopunctata</name>
    <dbReference type="NCBI Taxonomy" id="420089"/>
    <lineage>
        <taxon>Eukaryota</taxon>
        <taxon>Metazoa</taxon>
        <taxon>Ecdysozoa</taxon>
        <taxon>Arthropoda</taxon>
        <taxon>Hexapoda</taxon>
        <taxon>Insecta</taxon>
        <taxon>Pterygota</taxon>
        <taxon>Neoptera</taxon>
        <taxon>Endopterygota</taxon>
        <taxon>Coleoptera</taxon>
        <taxon>Polyphaga</taxon>
        <taxon>Cucujiformia</taxon>
        <taxon>Coccinelloidea</taxon>
        <taxon>Coccinellidae</taxon>
        <taxon>Epilachninae</taxon>
        <taxon>Epilachnini</taxon>
        <taxon>Henosepilachna</taxon>
    </lineage>
</organism>
<dbReference type="Gene3D" id="3.30.300.30">
    <property type="match status" value="1"/>
</dbReference>
<feature type="domain" description="AMP-binding enzyme C-terminal" evidence="17">
    <location>
        <begin position="456"/>
        <end position="532"/>
    </location>
</feature>
<feature type="domain" description="AMP-dependent synthetase/ligase" evidence="16">
    <location>
        <begin position="42"/>
        <end position="404"/>
    </location>
</feature>
<evidence type="ECO:0000256" key="15">
    <source>
        <dbReference type="ARBA" id="ARBA00048497"/>
    </source>
</evidence>
<evidence type="ECO:0000256" key="6">
    <source>
        <dbReference type="ARBA" id="ARBA00022723"/>
    </source>
</evidence>
<dbReference type="Gene3D" id="3.40.50.980">
    <property type="match status" value="2"/>
</dbReference>
<evidence type="ECO:0000256" key="7">
    <source>
        <dbReference type="ARBA" id="ARBA00022741"/>
    </source>
</evidence>
<dbReference type="AlphaFoldDB" id="A0AAW1TXR1"/>
<evidence type="ECO:0000313" key="19">
    <source>
        <dbReference type="Proteomes" id="UP001431783"/>
    </source>
</evidence>
<dbReference type="Pfam" id="PF00501">
    <property type="entry name" value="AMP-binding"/>
    <property type="match status" value="1"/>
</dbReference>
<dbReference type="GO" id="GO:0046872">
    <property type="term" value="F:metal ion binding"/>
    <property type="evidence" value="ECO:0007669"/>
    <property type="project" value="UniProtKB-KW"/>
</dbReference>